<dbReference type="SUPFAM" id="SSF53335">
    <property type="entry name" value="S-adenosyl-L-methionine-dependent methyltransferases"/>
    <property type="match status" value="1"/>
</dbReference>
<dbReference type="PROSITE" id="PS01279">
    <property type="entry name" value="PCMT"/>
    <property type="match status" value="1"/>
</dbReference>
<dbReference type="HAMAP" id="MF_00090">
    <property type="entry name" value="PIMT"/>
    <property type="match status" value="1"/>
</dbReference>
<dbReference type="NCBIfam" id="TIGR00080">
    <property type="entry name" value="pimt"/>
    <property type="match status" value="1"/>
</dbReference>
<comment type="caution">
    <text evidence="8">The sequence shown here is derived from an EMBL/GenBank/DDBJ whole genome shotgun (WGS) entry which is preliminary data.</text>
</comment>
<evidence type="ECO:0000256" key="6">
    <source>
        <dbReference type="ARBA" id="ARBA00022679"/>
    </source>
</evidence>
<evidence type="ECO:0000256" key="3">
    <source>
        <dbReference type="ARBA" id="ARBA00011890"/>
    </source>
</evidence>
<organism evidence="8">
    <name type="scientific">marine sediment metagenome</name>
    <dbReference type="NCBI Taxonomy" id="412755"/>
    <lineage>
        <taxon>unclassified sequences</taxon>
        <taxon>metagenomes</taxon>
        <taxon>ecological metagenomes</taxon>
    </lineage>
</organism>
<dbReference type="Gene3D" id="3.40.50.150">
    <property type="entry name" value="Vaccinia Virus protein VP39"/>
    <property type="match status" value="1"/>
</dbReference>
<evidence type="ECO:0000256" key="7">
    <source>
        <dbReference type="ARBA" id="ARBA00022691"/>
    </source>
</evidence>
<dbReference type="AlphaFoldDB" id="A0A0F9RUR3"/>
<sequence length="219" mass="23990">MSDDEAISNAERKMQFLYALRSKGVTDTRVLNAMEQIDRGPFIRGLFASRAYEDMPLPIACGQTISQPSVVALMTQALEVSPRDKVLEVGTGSGYQAAILSKLARRVYTIDRHRRLVQEARQIFDDLALANITAIIADGSFGLPEQAPFDRIIVTAAAEDPPGPLLAQLKVGGIMVVPVGQSDTVQHLIRVRKTESGLEYDELRKVRFVPLLEGLGKDG</sequence>
<evidence type="ECO:0000256" key="2">
    <source>
        <dbReference type="ARBA" id="ARBA00005369"/>
    </source>
</evidence>
<reference evidence="8" key="1">
    <citation type="journal article" date="2015" name="Nature">
        <title>Complex archaea that bridge the gap between prokaryotes and eukaryotes.</title>
        <authorList>
            <person name="Spang A."/>
            <person name="Saw J.H."/>
            <person name="Jorgensen S.L."/>
            <person name="Zaremba-Niedzwiedzka K."/>
            <person name="Martijn J."/>
            <person name="Lind A.E."/>
            <person name="van Eijk R."/>
            <person name="Schleper C."/>
            <person name="Guy L."/>
            <person name="Ettema T.J."/>
        </authorList>
    </citation>
    <scope>NUCLEOTIDE SEQUENCE</scope>
</reference>
<dbReference type="CDD" id="cd02440">
    <property type="entry name" value="AdoMet_MTases"/>
    <property type="match status" value="1"/>
</dbReference>
<comment type="subcellular location">
    <subcellularLocation>
        <location evidence="1">Cytoplasm</location>
    </subcellularLocation>
</comment>
<evidence type="ECO:0000256" key="4">
    <source>
        <dbReference type="ARBA" id="ARBA00022490"/>
    </source>
</evidence>
<keyword evidence="5" id="KW-0489">Methyltransferase</keyword>
<comment type="similarity">
    <text evidence="2">Belongs to the methyltransferase superfamily. L-isoaspartyl/D-aspartyl protein methyltransferase family.</text>
</comment>
<keyword evidence="6" id="KW-0808">Transferase</keyword>
<dbReference type="Pfam" id="PF01135">
    <property type="entry name" value="PCMT"/>
    <property type="match status" value="1"/>
</dbReference>
<dbReference type="GO" id="GO:0005737">
    <property type="term" value="C:cytoplasm"/>
    <property type="evidence" value="ECO:0007669"/>
    <property type="project" value="UniProtKB-SubCell"/>
</dbReference>
<keyword evidence="7" id="KW-0949">S-adenosyl-L-methionine</keyword>
<name>A0A0F9RUR3_9ZZZZ</name>
<proteinExistence type="inferred from homology"/>
<protein>
    <recommendedName>
        <fullName evidence="3">protein-L-isoaspartate(D-aspartate) O-methyltransferase</fullName>
        <ecNumber evidence="3">2.1.1.77</ecNumber>
    </recommendedName>
</protein>
<dbReference type="PANTHER" id="PTHR11579">
    <property type="entry name" value="PROTEIN-L-ISOASPARTATE O-METHYLTRANSFERASE"/>
    <property type="match status" value="1"/>
</dbReference>
<evidence type="ECO:0000256" key="5">
    <source>
        <dbReference type="ARBA" id="ARBA00022603"/>
    </source>
</evidence>
<evidence type="ECO:0000256" key="1">
    <source>
        <dbReference type="ARBA" id="ARBA00004496"/>
    </source>
</evidence>
<accession>A0A0F9RUR3</accession>
<keyword evidence="4" id="KW-0963">Cytoplasm</keyword>
<dbReference type="NCBIfam" id="NF001453">
    <property type="entry name" value="PRK00312.1"/>
    <property type="match status" value="1"/>
</dbReference>
<dbReference type="InterPro" id="IPR000682">
    <property type="entry name" value="PCMT"/>
</dbReference>
<dbReference type="GO" id="GO:0032259">
    <property type="term" value="P:methylation"/>
    <property type="evidence" value="ECO:0007669"/>
    <property type="project" value="UniProtKB-KW"/>
</dbReference>
<dbReference type="EMBL" id="LAZR01000759">
    <property type="protein sequence ID" value="KKN58514.1"/>
    <property type="molecule type" value="Genomic_DNA"/>
</dbReference>
<evidence type="ECO:0000313" key="8">
    <source>
        <dbReference type="EMBL" id="KKN58514.1"/>
    </source>
</evidence>
<dbReference type="InterPro" id="IPR029063">
    <property type="entry name" value="SAM-dependent_MTases_sf"/>
</dbReference>
<dbReference type="PANTHER" id="PTHR11579:SF0">
    <property type="entry name" value="PROTEIN-L-ISOASPARTATE(D-ASPARTATE) O-METHYLTRANSFERASE"/>
    <property type="match status" value="1"/>
</dbReference>
<gene>
    <name evidence="8" type="ORF">LCGC14_0551410</name>
</gene>
<dbReference type="FunFam" id="3.40.50.150:FF:000010">
    <property type="entry name" value="Protein-L-isoaspartate O-methyltransferase"/>
    <property type="match status" value="1"/>
</dbReference>
<dbReference type="EC" id="2.1.1.77" evidence="3"/>
<dbReference type="GO" id="GO:0004719">
    <property type="term" value="F:protein-L-isoaspartate (D-aspartate) O-methyltransferase activity"/>
    <property type="evidence" value="ECO:0007669"/>
    <property type="project" value="UniProtKB-EC"/>
</dbReference>